<reference evidence="2 3" key="1">
    <citation type="submission" date="2021-07" db="EMBL/GenBank/DDBJ databases">
        <title>The Aristolochia fimbriata genome: insights into angiosperm evolution, floral development and chemical biosynthesis.</title>
        <authorList>
            <person name="Jiao Y."/>
        </authorList>
    </citation>
    <scope>NUCLEOTIDE SEQUENCE [LARGE SCALE GENOMIC DNA]</scope>
    <source>
        <strain evidence="2">IBCAS-2021</strain>
        <tissue evidence="2">Leaf</tissue>
    </source>
</reference>
<comment type="caution">
    <text evidence="2">The sequence shown here is derived from an EMBL/GenBank/DDBJ whole genome shotgun (WGS) entry which is preliminary data.</text>
</comment>
<protein>
    <submittedName>
        <fullName evidence="2">Uncharacterized protein</fullName>
    </submittedName>
</protein>
<accession>A0AAV7DW00</accession>
<organism evidence="2 3">
    <name type="scientific">Aristolochia fimbriata</name>
    <name type="common">White veined hardy Dutchman's pipe vine</name>
    <dbReference type="NCBI Taxonomy" id="158543"/>
    <lineage>
        <taxon>Eukaryota</taxon>
        <taxon>Viridiplantae</taxon>
        <taxon>Streptophyta</taxon>
        <taxon>Embryophyta</taxon>
        <taxon>Tracheophyta</taxon>
        <taxon>Spermatophyta</taxon>
        <taxon>Magnoliopsida</taxon>
        <taxon>Magnoliidae</taxon>
        <taxon>Piperales</taxon>
        <taxon>Aristolochiaceae</taxon>
        <taxon>Aristolochia</taxon>
    </lineage>
</organism>
<dbReference type="Proteomes" id="UP000825729">
    <property type="component" value="Unassembled WGS sequence"/>
</dbReference>
<dbReference type="PANTHER" id="PTHR35324:SF4">
    <property type="entry name" value="EXPRESSED PROTEIN"/>
    <property type="match status" value="1"/>
</dbReference>
<evidence type="ECO:0000313" key="2">
    <source>
        <dbReference type="EMBL" id="KAG9440812.1"/>
    </source>
</evidence>
<keyword evidence="3" id="KW-1185">Reference proteome</keyword>
<dbReference type="EMBL" id="JAINDJ010000008">
    <property type="protein sequence ID" value="KAG9440812.1"/>
    <property type="molecule type" value="Genomic_DNA"/>
</dbReference>
<proteinExistence type="predicted"/>
<gene>
    <name evidence="2" type="ORF">H6P81_020977</name>
</gene>
<evidence type="ECO:0000256" key="1">
    <source>
        <dbReference type="SAM" id="MobiDB-lite"/>
    </source>
</evidence>
<name>A0AAV7DW00_ARIFI</name>
<evidence type="ECO:0000313" key="3">
    <source>
        <dbReference type="Proteomes" id="UP000825729"/>
    </source>
</evidence>
<dbReference type="PANTHER" id="PTHR35324">
    <property type="entry name" value="BNAA08G03750D PROTEIN"/>
    <property type="match status" value="1"/>
</dbReference>
<sequence length="98" mass="11151">MAFLLPKTTIVDTEVFVAEEPEPERAANGAVTCQLYLKPHKNSESLDKDVVLRRIRHRKRVNRVRSVMRSLLTPPESKGNSPTARHEDLWLDDAFSAP</sequence>
<dbReference type="AlphaFoldDB" id="A0AAV7DW00"/>
<feature type="region of interest" description="Disordered" evidence="1">
    <location>
        <begin position="70"/>
        <end position="98"/>
    </location>
</feature>